<proteinExistence type="predicted"/>
<sequence length="74" mass="8277">MIFHVDPTDIVLFIKVRQYANKQKVGELNTKPQGLWELLWGHFFFAGFPSLSGKYLTTALCGEACDCPDAVVSI</sequence>
<keyword evidence="2" id="KW-1185">Reference proteome</keyword>
<dbReference type="EMBL" id="CAJNRD030001117">
    <property type="protein sequence ID" value="CAG5076335.1"/>
    <property type="molecule type" value="Genomic_DNA"/>
</dbReference>
<name>A0A8J2EP23_COTCN</name>
<gene>
    <name evidence="1" type="ORF">HICCMSTLAB_LOCUS2149</name>
</gene>
<dbReference type="Proteomes" id="UP000786811">
    <property type="component" value="Unassembled WGS sequence"/>
</dbReference>
<accession>A0A8J2EP23</accession>
<protein>
    <submittedName>
        <fullName evidence="1">Uncharacterized protein</fullName>
    </submittedName>
</protein>
<dbReference type="AlphaFoldDB" id="A0A8J2EP23"/>
<comment type="caution">
    <text evidence="1">The sequence shown here is derived from an EMBL/GenBank/DDBJ whole genome shotgun (WGS) entry which is preliminary data.</text>
</comment>
<evidence type="ECO:0000313" key="2">
    <source>
        <dbReference type="Proteomes" id="UP000786811"/>
    </source>
</evidence>
<organism evidence="1 2">
    <name type="scientific">Cotesia congregata</name>
    <name type="common">Parasitoid wasp</name>
    <name type="synonym">Apanteles congregatus</name>
    <dbReference type="NCBI Taxonomy" id="51543"/>
    <lineage>
        <taxon>Eukaryota</taxon>
        <taxon>Metazoa</taxon>
        <taxon>Ecdysozoa</taxon>
        <taxon>Arthropoda</taxon>
        <taxon>Hexapoda</taxon>
        <taxon>Insecta</taxon>
        <taxon>Pterygota</taxon>
        <taxon>Neoptera</taxon>
        <taxon>Endopterygota</taxon>
        <taxon>Hymenoptera</taxon>
        <taxon>Apocrita</taxon>
        <taxon>Ichneumonoidea</taxon>
        <taxon>Braconidae</taxon>
        <taxon>Microgastrinae</taxon>
        <taxon>Cotesia</taxon>
    </lineage>
</organism>
<reference evidence="1" key="1">
    <citation type="submission" date="2021-04" db="EMBL/GenBank/DDBJ databases">
        <authorList>
            <person name="Chebbi M.A.C M."/>
        </authorList>
    </citation>
    <scope>NUCLEOTIDE SEQUENCE</scope>
</reference>
<evidence type="ECO:0000313" key="1">
    <source>
        <dbReference type="EMBL" id="CAG5076335.1"/>
    </source>
</evidence>